<protein>
    <recommendedName>
        <fullName evidence="6">subtilisin</fullName>
        <ecNumber evidence="6">3.4.21.62</ecNumber>
    </recommendedName>
</protein>
<name>A0A7J6LG30_PEROL</name>
<dbReference type="InterPro" id="IPR015500">
    <property type="entry name" value="Peptidase_S8_subtilisin-rel"/>
</dbReference>
<dbReference type="InterPro" id="IPR000209">
    <property type="entry name" value="Peptidase_S8/S53_dom"/>
</dbReference>
<dbReference type="PANTHER" id="PTHR43806">
    <property type="entry name" value="PEPTIDASE S8"/>
    <property type="match status" value="1"/>
</dbReference>
<dbReference type="PANTHER" id="PTHR43806:SF11">
    <property type="entry name" value="CEREVISIN-RELATED"/>
    <property type="match status" value="1"/>
</dbReference>
<dbReference type="GO" id="GO:0004252">
    <property type="term" value="F:serine-type endopeptidase activity"/>
    <property type="evidence" value="ECO:0007669"/>
    <property type="project" value="UniProtKB-UniRule"/>
</dbReference>
<feature type="active site" description="Charge relay system" evidence="7">
    <location>
        <position position="156"/>
    </location>
</feature>
<reference evidence="9 10" key="1">
    <citation type="submission" date="2020-04" db="EMBL/GenBank/DDBJ databases">
        <title>Perkinsus olseni comparative genomics.</title>
        <authorList>
            <person name="Bogema D.R."/>
        </authorList>
    </citation>
    <scope>NUCLEOTIDE SEQUENCE [LARGE SCALE GENOMIC DNA]</scope>
    <source>
        <strain evidence="9">ATCC PRA-31</strain>
    </source>
</reference>
<keyword evidence="4 7" id="KW-0720">Serine protease</keyword>
<keyword evidence="2 7" id="KW-0645">Protease</keyword>
<keyword evidence="3 7" id="KW-0378">Hydrolase</keyword>
<comment type="catalytic activity">
    <reaction evidence="5">
        <text>Hydrolysis of proteins with broad specificity for peptide bonds, and a preference for a large uncharged residue in P1. Hydrolyzes peptide amides.</text>
        <dbReference type="EC" id="3.4.21.62"/>
    </reaction>
</comment>
<dbReference type="GO" id="GO:0006508">
    <property type="term" value="P:proteolysis"/>
    <property type="evidence" value="ECO:0007669"/>
    <property type="project" value="UniProtKB-KW"/>
</dbReference>
<dbReference type="InterPro" id="IPR036852">
    <property type="entry name" value="Peptidase_S8/S53_dom_sf"/>
</dbReference>
<evidence type="ECO:0000256" key="5">
    <source>
        <dbReference type="ARBA" id="ARBA00023529"/>
    </source>
</evidence>
<evidence type="ECO:0000313" key="10">
    <source>
        <dbReference type="Proteomes" id="UP000572268"/>
    </source>
</evidence>
<evidence type="ECO:0000313" key="9">
    <source>
        <dbReference type="EMBL" id="KAF4658215.1"/>
    </source>
</evidence>
<dbReference type="InterPro" id="IPR050131">
    <property type="entry name" value="Peptidase_S8_subtilisin-like"/>
</dbReference>
<evidence type="ECO:0000256" key="7">
    <source>
        <dbReference type="PROSITE-ProRule" id="PRU01240"/>
    </source>
</evidence>
<dbReference type="Gene3D" id="3.40.50.200">
    <property type="entry name" value="Peptidase S8/S53 domain"/>
    <property type="match status" value="1"/>
</dbReference>
<evidence type="ECO:0000256" key="2">
    <source>
        <dbReference type="ARBA" id="ARBA00022670"/>
    </source>
</evidence>
<dbReference type="EC" id="3.4.21.62" evidence="6"/>
<evidence type="ECO:0000256" key="3">
    <source>
        <dbReference type="ARBA" id="ARBA00022801"/>
    </source>
</evidence>
<evidence type="ECO:0000256" key="1">
    <source>
        <dbReference type="ARBA" id="ARBA00011073"/>
    </source>
</evidence>
<dbReference type="Proteomes" id="UP000572268">
    <property type="component" value="Unassembled WGS sequence"/>
</dbReference>
<dbReference type="Pfam" id="PF00082">
    <property type="entry name" value="Peptidase_S8"/>
    <property type="match status" value="1"/>
</dbReference>
<accession>A0A7J6LG30</accession>
<evidence type="ECO:0000256" key="6">
    <source>
        <dbReference type="ARBA" id="ARBA00023619"/>
    </source>
</evidence>
<organism evidence="9 10">
    <name type="scientific">Perkinsus olseni</name>
    <name type="common">Perkinsus atlanticus</name>
    <dbReference type="NCBI Taxonomy" id="32597"/>
    <lineage>
        <taxon>Eukaryota</taxon>
        <taxon>Sar</taxon>
        <taxon>Alveolata</taxon>
        <taxon>Perkinsozoa</taxon>
        <taxon>Perkinsea</taxon>
        <taxon>Perkinsida</taxon>
        <taxon>Perkinsidae</taxon>
        <taxon>Perkinsus</taxon>
    </lineage>
</organism>
<dbReference type="EMBL" id="JABANN010000484">
    <property type="protein sequence ID" value="KAF4658215.1"/>
    <property type="molecule type" value="Genomic_DNA"/>
</dbReference>
<feature type="active site" description="Charge relay system" evidence="7">
    <location>
        <position position="200"/>
    </location>
</feature>
<sequence>MRISSAFAIASQVGAGAPPRDTIVSLKSGDDAVDIRKLPKMLEDIGGTPDEKFASFLETAEITSLNYVHSHVVQTSPSTIDSDALCYFVATASHKLSLRYQCPEEGYGKAYGLDEDLHVNDYDAGRQKHLKWMEMGEVWKLAATKFVRKPKVAVMDSGINFAIPDFDPLFEDHQKQSGGYLQGGWNFFTNSPILTHKYNHGTQVCKILAAKSNNTFGIAGVAPEVSLVPLQVVDDNGVAPLSKLMAAFNMAIDVKVDIATEAIEYNLTTAQRGLLWEALRTVQQNGILVVSAAGNSHEDASAILPSGFGGPLGICVTSLMDKKSSNVLSIFSNFGQTVDLATYGVRVFSGRKGDVRGGRPRTLTGTSASTAIAAGIAAIMVSMDVEPSMVKSLMLARYDPVTSKYPIRFPQKIRGGAINALKTVKYTIRWLSSRSRGLRGNDRLATISPPLV</sequence>
<evidence type="ECO:0000256" key="4">
    <source>
        <dbReference type="ARBA" id="ARBA00022825"/>
    </source>
</evidence>
<proteinExistence type="inferred from homology"/>
<comment type="caution">
    <text evidence="9">The sequence shown here is derived from an EMBL/GenBank/DDBJ whole genome shotgun (WGS) entry which is preliminary data.</text>
</comment>
<dbReference type="PRINTS" id="PR00723">
    <property type="entry name" value="SUBTILISIN"/>
</dbReference>
<feature type="domain" description="Peptidase S8/S53" evidence="8">
    <location>
        <begin position="149"/>
        <end position="395"/>
    </location>
</feature>
<gene>
    <name evidence="9" type="ORF">FOL46_007055</name>
</gene>
<feature type="active site" description="Charge relay system" evidence="7">
    <location>
        <position position="367"/>
    </location>
</feature>
<dbReference type="SUPFAM" id="SSF52743">
    <property type="entry name" value="Subtilisin-like"/>
    <property type="match status" value="1"/>
</dbReference>
<dbReference type="AlphaFoldDB" id="A0A7J6LG30"/>
<dbReference type="PROSITE" id="PS51892">
    <property type="entry name" value="SUBTILASE"/>
    <property type="match status" value="1"/>
</dbReference>
<comment type="similarity">
    <text evidence="1 7">Belongs to the peptidase S8 family.</text>
</comment>
<evidence type="ECO:0000259" key="8">
    <source>
        <dbReference type="Pfam" id="PF00082"/>
    </source>
</evidence>